<proteinExistence type="predicted"/>
<sequence>MKWPILTKTVGCTWRRWRRYWKENQSWWW</sequence>
<dbReference type="AlphaFoldDB" id="A0A2P2K463"/>
<accession>A0A2P2K463</accession>
<organism evidence="1">
    <name type="scientific">Rhizophora mucronata</name>
    <name type="common">Asiatic mangrove</name>
    <dbReference type="NCBI Taxonomy" id="61149"/>
    <lineage>
        <taxon>Eukaryota</taxon>
        <taxon>Viridiplantae</taxon>
        <taxon>Streptophyta</taxon>
        <taxon>Embryophyta</taxon>
        <taxon>Tracheophyta</taxon>
        <taxon>Spermatophyta</taxon>
        <taxon>Magnoliopsida</taxon>
        <taxon>eudicotyledons</taxon>
        <taxon>Gunneridae</taxon>
        <taxon>Pentapetalae</taxon>
        <taxon>rosids</taxon>
        <taxon>fabids</taxon>
        <taxon>Malpighiales</taxon>
        <taxon>Rhizophoraceae</taxon>
        <taxon>Rhizophora</taxon>
    </lineage>
</organism>
<protein>
    <submittedName>
        <fullName evidence="1">Uncharacterized protein</fullName>
    </submittedName>
</protein>
<evidence type="ECO:0000313" key="1">
    <source>
        <dbReference type="EMBL" id="MBX00469.1"/>
    </source>
</evidence>
<dbReference type="EMBL" id="GGEC01019985">
    <property type="protein sequence ID" value="MBX00469.1"/>
    <property type="molecule type" value="Transcribed_RNA"/>
</dbReference>
<reference evidence="1" key="1">
    <citation type="submission" date="2018-02" db="EMBL/GenBank/DDBJ databases">
        <title>Rhizophora mucronata_Transcriptome.</title>
        <authorList>
            <person name="Meera S.P."/>
            <person name="Sreeshan A."/>
            <person name="Augustine A."/>
        </authorList>
    </citation>
    <scope>NUCLEOTIDE SEQUENCE</scope>
    <source>
        <tissue evidence="1">Leaf</tissue>
    </source>
</reference>
<name>A0A2P2K463_RHIMU</name>